<evidence type="ECO:0000256" key="3">
    <source>
        <dbReference type="ARBA" id="ARBA00022801"/>
    </source>
</evidence>
<dbReference type="InterPro" id="IPR011838">
    <property type="entry name" value="Pullulan_Gpos"/>
</dbReference>
<sequence>MRRNKFQRMTAIFLSFILVISMFAGYIPGAHAETGDRSVSLSYERADGEYEGWNLWVWDTGVQDDQIDYTEVKDGKAIFNIAVSPDVDEIGFVLRKGTDWSEKDVDGDRFITLNKKDSVTKVHVKSGEMEFHKVPDGSGPIVEDGQATFFFRDKELYTQGTMDTIEKVELEILGERYEMEAQPENERWSYTLQDLPQGEHLYTYFVTVNGETTQVTDPYNTVDGQSIVTYQVADFQVSASVQPEAVSYNENAVVSVDLGTDNEAEIREMFIDLTTIGGEEKVSIDPQLKELAVAVDQKVTAGVKTLPITVVDEFGNTHKAEASLEVKARTFTGEEADFDWDESVIYFMLTDRFFDGDSSNNDPYGIGYDTSKSGTYQGGDFKGVTEKLDYLDELGINTIWLSPIVDNIDYDVRSENPDTPYYAYHGYWADNFGELNPHFGSMADFHQLIDEAHNRGIKIMVDVVLNHSGYGLKESDAGTTGIPNFPTDEDRARFDGMLRDGGDDTIRGELSGLPDFLTENAEVRDQIVQWQTDWIEKSTTPNGNTIDYFRVDTVKHVEDTTWMKFKNELTKVKPDHKMIGEVWGANVDEDSGYLNSGMMDSLLDFDFKNLARDFANGSLTAVESKLESRNGELSNDATLGQFLGSHDEDRFLEAVEGDLGKYQVGASLQLTAKGQPVIYYGEELGLPGKNNYPVYDNRPNMPWDETDGNKVLTHYQKVLDFRNAHTDIFAKGERSQIAGSDSEKYLVFQRSYNEEEVFVGLNTASSAKEASVDFRLGDAVVTDHYSDKTYTTSSDGKATVTLPAMEDGGTALFTIEGGVPEEEPGDAGEIAEDTLRIHYQRTDNSYENLGLWLWGDVETPTENWPSGGKAFDGVTEYGAYVDVKINSDAQEVGFLVLNRTNGDKDGGDKIVELSSPELNEVWIKQGSDEVFLYEPAQLPENTVRIYYDREKKDYEGWGLWNWGDVAAPSEGWPTGAADAAGIGKFGAYYDIELAENASQINFLFVNKTTGAQTGDMSFEMLDQYRTLFVKEGEDKVYTDPYGAGKASLLSGEVLSEELISLRFSKTEGLTAEELKANISVSDKDGNEVTISEVTVEGEEKVHLHGTFDIEKLSYTVTYGERSVEVKSGWKLIDEMYGYDGQLGAELHKKGTATLKVWSPKADNVSVVLYDKKDQNKVVKTVEMEKGERGVWSVTLTKKNTGVSNHKGYYYHYKVTHGEETKLALDPYAQSMAAWSSDSGDPVGKAAIVDVSKVGPKLDFADIPGYEKREDTIIYEAHVRDFTSDPNIADELKSEFGTFSAFVEKLDYIEDLGVTHIQLLPVMSYYFSNEFEKEERMLEYESTDTNYNWGYDPQSYFSLTGMYSEKPEDPEKRIKEFKKLIKEIHKRDMGVVLDVVYNHTAQVSIFEDLVPNYYHFMDGDGTPRTSFGGGRLGTTHKMSRRILEDSIMHWVNEYKVDGFRFDMMGDHDAESIQRAFDQAKKVNPNLVMIGEGWRTFAGDEGEPVQAADQDWMQHTEAVGSFSDEFRNELKSGFGSEGQPRFLTGGARNIDQIFDNIKAQPHNFTADQPGDVVQYIAAHDNLTLYDVIAQSIKKDPDVPENNVEIHKRVRIGNAMVLTSQGTAFIHAGQEFGRTKQWRAEAETAPYKSTYMTDENGTPFKYPYFIHDSYDSSDIINRIDWEKATNEELYPVNNVTREYTSGLIKLRRSTDAFRLGSKELIDSNVTLLDAPEIGDQDLLIAYQAKATNGDVYHVFINADSKARTLTLEEDLTGASVLVDGDEAGVEEVSERTGFDLKEDSIALDPLTTVVVKVGDGEEEEEEEEEVEKPGKGDDKHRFPFKNFLIYLWNKYFSNYFPFQP</sequence>
<dbReference type="GO" id="GO:0030246">
    <property type="term" value="F:carbohydrate binding"/>
    <property type="evidence" value="ECO:0007669"/>
    <property type="project" value="InterPro"/>
</dbReference>
<dbReference type="InterPro" id="IPR004193">
    <property type="entry name" value="Glyco_hydro_13_N"/>
</dbReference>
<name>A0A5D4KI67_9BACI</name>
<dbReference type="Pfam" id="PF02922">
    <property type="entry name" value="CBM_48"/>
    <property type="match status" value="1"/>
</dbReference>
<dbReference type="SUPFAM" id="SSF51445">
    <property type="entry name" value="(Trans)glycosidases"/>
    <property type="match status" value="2"/>
</dbReference>
<evidence type="ECO:0000259" key="11">
    <source>
        <dbReference type="SMART" id="SM00642"/>
    </source>
</evidence>
<dbReference type="InterPro" id="IPR005323">
    <property type="entry name" value="CBM41_pullulanase"/>
</dbReference>
<dbReference type="EMBL" id="VTEH01000004">
    <property type="protein sequence ID" value="TYR75943.1"/>
    <property type="molecule type" value="Genomic_DNA"/>
</dbReference>
<evidence type="ECO:0000256" key="4">
    <source>
        <dbReference type="ARBA" id="ARBA00022837"/>
    </source>
</evidence>
<dbReference type="InterPro" id="IPR013783">
    <property type="entry name" value="Ig-like_fold"/>
</dbReference>
<feature type="compositionally biased region" description="Acidic residues" evidence="10">
    <location>
        <begin position="1813"/>
        <end position="1823"/>
    </location>
</feature>
<dbReference type="EC" id="3.2.1.41" evidence="7"/>
<evidence type="ECO:0000256" key="8">
    <source>
        <dbReference type="ARBA" id="ARBA00029618"/>
    </source>
</evidence>
<comment type="caution">
    <text evidence="12">The sequence shown here is derived from an EMBL/GenBank/DDBJ whole genome shotgun (WGS) entry which is preliminary data.</text>
</comment>
<dbReference type="InterPro" id="IPR017853">
    <property type="entry name" value="GH"/>
</dbReference>
<evidence type="ECO:0000256" key="9">
    <source>
        <dbReference type="ARBA" id="ARBA00031076"/>
    </source>
</evidence>
<keyword evidence="5 12" id="KW-0326">Glycosidase</keyword>
<dbReference type="Proteomes" id="UP000323317">
    <property type="component" value="Unassembled WGS sequence"/>
</dbReference>
<dbReference type="Pfam" id="PF03714">
    <property type="entry name" value="PUD"/>
    <property type="match status" value="3"/>
</dbReference>
<feature type="region of interest" description="Disordered" evidence="10">
    <location>
        <begin position="1811"/>
        <end position="1832"/>
    </location>
</feature>
<evidence type="ECO:0000256" key="2">
    <source>
        <dbReference type="ARBA" id="ARBA00022729"/>
    </source>
</evidence>
<dbReference type="InterPro" id="IPR006047">
    <property type="entry name" value="GH13_cat_dom"/>
</dbReference>
<comment type="similarity">
    <text evidence="1">Belongs to the glycosyl hydrolase 13 family.</text>
</comment>
<evidence type="ECO:0000313" key="13">
    <source>
        <dbReference type="Proteomes" id="UP000323317"/>
    </source>
</evidence>
<dbReference type="RefSeq" id="WP_148946160.1">
    <property type="nucleotide sequence ID" value="NZ_VTEH01000004.1"/>
</dbReference>
<dbReference type="GO" id="GO:0005975">
    <property type="term" value="P:carbohydrate metabolic process"/>
    <property type="evidence" value="ECO:0007669"/>
    <property type="project" value="InterPro"/>
</dbReference>
<dbReference type="InterPro" id="IPR040806">
    <property type="entry name" value="SpuA_C"/>
</dbReference>
<dbReference type="SUPFAM" id="SSF49452">
    <property type="entry name" value="Starch-binding domain-like"/>
    <property type="match status" value="3"/>
</dbReference>
<keyword evidence="2" id="KW-0732">Signal</keyword>
<organism evidence="12 13">
    <name type="scientific">Rossellomorea vietnamensis</name>
    <dbReference type="NCBI Taxonomy" id="218284"/>
    <lineage>
        <taxon>Bacteria</taxon>
        <taxon>Bacillati</taxon>
        <taxon>Bacillota</taxon>
        <taxon>Bacilli</taxon>
        <taxon>Bacillales</taxon>
        <taxon>Bacillaceae</taxon>
        <taxon>Rossellomorea</taxon>
    </lineage>
</organism>
<evidence type="ECO:0000256" key="10">
    <source>
        <dbReference type="SAM" id="MobiDB-lite"/>
    </source>
</evidence>
<dbReference type="PANTHER" id="PTHR43002">
    <property type="entry name" value="GLYCOGEN DEBRANCHING ENZYME"/>
    <property type="match status" value="1"/>
</dbReference>
<accession>A0A5D4KI67</accession>
<dbReference type="Gene3D" id="3.20.20.80">
    <property type="entry name" value="Glycosidases"/>
    <property type="match status" value="2"/>
</dbReference>
<dbReference type="SUPFAM" id="SSF51011">
    <property type="entry name" value="Glycosyl hydrolase domain"/>
    <property type="match status" value="1"/>
</dbReference>
<dbReference type="Gene3D" id="2.60.40.1110">
    <property type="match status" value="3"/>
</dbReference>
<dbReference type="CDD" id="cd10315">
    <property type="entry name" value="CBM41_pullulanase"/>
    <property type="match status" value="3"/>
</dbReference>
<evidence type="ECO:0000256" key="1">
    <source>
        <dbReference type="ARBA" id="ARBA00008061"/>
    </source>
</evidence>
<dbReference type="InterPro" id="IPR013780">
    <property type="entry name" value="Glyco_hydro_b"/>
</dbReference>
<dbReference type="Gene3D" id="2.60.40.1220">
    <property type="match status" value="1"/>
</dbReference>
<dbReference type="CDD" id="cd11341">
    <property type="entry name" value="AmyAc_Pullulanase_LD-like"/>
    <property type="match status" value="1"/>
</dbReference>
<protein>
    <recommendedName>
        <fullName evidence="7">pullulanase</fullName>
        <ecNumber evidence="7">3.2.1.41</ecNumber>
    </recommendedName>
    <alternativeName>
        <fullName evidence="8">Alpha-dextrin endo-1,6-alpha-glucosidase</fullName>
    </alternativeName>
    <alternativeName>
        <fullName evidence="9">Pullulan 6-glucanohydrolase</fullName>
    </alternativeName>
</protein>
<dbReference type="InterPro" id="IPR014756">
    <property type="entry name" value="Ig_E-set"/>
</dbReference>
<feature type="domain" description="Glycosyl hydrolase family 13 catalytic" evidence="11">
    <location>
        <begin position="347"/>
        <end position="722"/>
    </location>
</feature>
<dbReference type="NCBIfam" id="TIGR02102">
    <property type="entry name" value="pullulan_Gpos"/>
    <property type="match status" value="1"/>
</dbReference>
<keyword evidence="4" id="KW-0106">Calcium</keyword>
<dbReference type="GO" id="GO:0051060">
    <property type="term" value="F:pullulanase activity"/>
    <property type="evidence" value="ECO:0007669"/>
    <property type="project" value="UniProtKB-EC"/>
</dbReference>
<gene>
    <name evidence="12" type="ORF">FZC79_07195</name>
</gene>
<comment type="catalytic activity">
    <reaction evidence="6">
        <text>Hydrolysis of (1-&gt;6)-alpha-D-glucosidic linkages in pullulan, amylopectin and glycogen, and in the alpha- and beta-limit dextrins of amylopectin and glycogen.</text>
        <dbReference type="EC" id="3.2.1.41"/>
    </reaction>
</comment>
<dbReference type="InterPro" id="IPR014755">
    <property type="entry name" value="Cu-Rt/internalin_Ig-like"/>
</dbReference>
<evidence type="ECO:0000313" key="12">
    <source>
        <dbReference type="EMBL" id="TYR75943.1"/>
    </source>
</evidence>
<evidence type="ECO:0000256" key="5">
    <source>
        <dbReference type="ARBA" id="ARBA00023295"/>
    </source>
</evidence>
<dbReference type="Pfam" id="PF18033">
    <property type="entry name" value="SpuA_C"/>
    <property type="match status" value="1"/>
</dbReference>
<evidence type="ECO:0000256" key="7">
    <source>
        <dbReference type="ARBA" id="ARBA00024062"/>
    </source>
</evidence>
<keyword evidence="3 12" id="KW-0378">Hydrolase</keyword>
<dbReference type="Gene3D" id="2.60.40.1180">
    <property type="entry name" value="Golgi alpha-mannosidase II"/>
    <property type="match status" value="2"/>
</dbReference>
<dbReference type="Pfam" id="PF00128">
    <property type="entry name" value="Alpha-amylase"/>
    <property type="match status" value="3"/>
</dbReference>
<dbReference type="SUPFAM" id="SSF81296">
    <property type="entry name" value="E set domains"/>
    <property type="match status" value="1"/>
</dbReference>
<dbReference type="InterPro" id="IPR013784">
    <property type="entry name" value="Carb-bd-like_fold"/>
</dbReference>
<proteinExistence type="inferred from homology"/>
<dbReference type="CDD" id="cd02860">
    <property type="entry name" value="E_set_Pullulanase"/>
    <property type="match status" value="1"/>
</dbReference>
<dbReference type="Gene3D" id="2.60.40.10">
    <property type="entry name" value="Immunoglobulins"/>
    <property type="match status" value="2"/>
</dbReference>
<reference evidence="12 13" key="1">
    <citation type="submission" date="2019-08" db="EMBL/GenBank/DDBJ databases">
        <title>Bacillus genomes from the desert of Cuatro Cienegas, Coahuila.</title>
        <authorList>
            <person name="Olmedo-Alvarez G."/>
        </authorList>
    </citation>
    <scope>NUCLEOTIDE SEQUENCE [LARGE SCALE GENOMIC DNA]</scope>
    <source>
        <strain evidence="12 13">CH40_1T</strain>
    </source>
</reference>
<evidence type="ECO:0000256" key="6">
    <source>
        <dbReference type="ARBA" id="ARBA00023965"/>
    </source>
</evidence>
<dbReference type="SMART" id="SM00642">
    <property type="entry name" value="Aamy"/>
    <property type="match status" value="1"/>
</dbReference>